<name>A0ACC2FQC6_DALPE</name>
<comment type="caution">
    <text evidence="1">The sequence shown here is derived from an EMBL/GenBank/DDBJ whole genome shotgun (WGS) entry which is preliminary data.</text>
</comment>
<reference evidence="1" key="1">
    <citation type="submission" date="2021-05" db="EMBL/GenBank/DDBJ databases">
        <authorList>
            <person name="Pan Q."/>
            <person name="Jouanno E."/>
            <person name="Zahm M."/>
            <person name="Klopp C."/>
            <person name="Cabau C."/>
            <person name="Louis A."/>
            <person name="Berthelot C."/>
            <person name="Parey E."/>
            <person name="Roest Crollius H."/>
            <person name="Montfort J."/>
            <person name="Robinson-Rechavi M."/>
            <person name="Bouchez O."/>
            <person name="Lampietro C."/>
            <person name="Lopez Roques C."/>
            <person name="Donnadieu C."/>
            <person name="Postlethwait J."/>
            <person name="Bobe J."/>
            <person name="Dillon D."/>
            <person name="Chandos A."/>
            <person name="von Hippel F."/>
            <person name="Guiguen Y."/>
        </authorList>
    </citation>
    <scope>NUCLEOTIDE SEQUENCE</scope>
    <source>
        <strain evidence="1">YG-Jan2019</strain>
    </source>
</reference>
<protein>
    <submittedName>
        <fullName evidence="1">Uncharacterized protein</fullName>
    </submittedName>
</protein>
<evidence type="ECO:0000313" key="2">
    <source>
        <dbReference type="Proteomes" id="UP001157502"/>
    </source>
</evidence>
<gene>
    <name evidence="1" type="ORF">DPEC_G00256880</name>
</gene>
<accession>A0ACC2FQC6</accession>
<evidence type="ECO:0000313" key="1">
    <source>
        <dbReference type="EMBL" id="KAJ7993653.1"/>
    </source>
</evidence>
<dbReference type="Proteomes" id="UP001157502">
    <property type="component" value="Chromosome 23"/>
</dbReference>
<dbReference type="EMBL" id="CM055750">
    <property type="protein sequence ID" value="KAJ7993653.1"/>
    <property type="molecule type" value="Genomic_DNA"/>
</dbReference>
<organism evidence="1 2">
    <name type="scientific">Dallia pectoralis</name>
    <name type="common">Alaska blackfish</name>
    <dbReference type="NCBI Taxonomy" id="75939"/>
    <lineage>
        <taxon>Eukaryota</taxon>
        <taxon>Metazoa</taxon>
        <taxon>Chordata</taxon>
        <taxon>Craniata</taxon>
        <taxon>Vertebrata</taxon>
        <taxon>Euteleostomi</taxon>
        <taxon>Actinopterygii</taxon>
        <taxon>Neopterygii</taxon>
        <taxon>Teleostei</taxon>
        <taxon>Protacanthopterygii</taxon>
        <taxon>Esociformes</taxon>
        <taxon>Umbridae</taxon>
        <taxon>Dallia</taxon>
    </lineage>
</organism>
<proteinExistence type="predicted"/>
<keyword evidence="2" id="KW-1185">Reference proteome</keyword>
<sequence length="60" mass="6426">MTNRPQQRSGTVPKPPRRTDRGQRLDKGWNGTALPWRAAGGPGLPTCLWGDGGSAEKGVK</sequence>